<dbReference type="Gene3D" id="1.10.1660.10">
    <property type="match status" value="1"/>
</dbReference>
<dbReference type="InterPro" id="IPR010093">
    <property type="entry name" value="SinI_DNA-bd"/>
</dbReference>
<dbReference type="Proteomes" id="UP000006455">
    <property type="component" value="Unassembled WGS sequence"/>
</dbReference>
<dbReference type="SUPFAM" id="SSF46955">
    <property type="entry name" value="Putative DNA-binding domain"/>
    <property type="match status" value="1"/>
</dbReference>
<evidence type="ECO:0000259" key="1">
    <source>
        <dbReference type="Pfam" id="PF12728"/>
    </source>
</evidence>
<dbReference type="Pfam" id="PF12728">
    <property type="entry name" value="HTH_17"/>
    <property type="match status" value="1"/>
</dbReference>
<evidence type="ECO:0000313" key="3">
    <source>
        <dbReference type="Proteomes" id="UP000006455"/>
    </source>
</evidence>
<gene>
    <name evidence="2" type="ORF">MCOL_V214099</name>
</gene>
<organism evidence="2 3">
    <name type="scientific">Mycobacterium colombiense CECT 3035</name>
    <dbReference type="NCBI Taxonomy" id="1041522"/>
    <lineage>
        <taxon>Bacteria</taxon>
        <taxon>Bacillati</taxon>
        <taxon>Actinomycetota</taxon>
        <taxon>Actinomycetes</taxon>
        <taxon>Mycobacteriales</taxon>
        <taxon>Mycobacteriaceae</taxon>
        <taxon>Mycobacterium</taxon>
        <taxon>Mycobacterium avium complex (MAC)</taxon>
    </lineage>
</organism>
<dbReference type="GO" id="GO:0003677">
    <property type="term" value="F:DNA binding"/>
    <property type="evidence" value="ECO:0007669"/>
    <property type="project" value="InterPro"/>
</dbReference>
<proteinExistence type="predicted"/>
<evidence type="ECO:0000313" key="2">
    <source>
        <dbReference type="EMBL" id="EJO88068.1"/>
    </source>
</evidence>
<reference evidence="2 3" key="1">
    <citation type="journal article" date="2011" name="J. Bacteriol.">
        <title>Genome sequence of the Mycobacterium colombiense type strain, CECT 3035.</title>
        <authorList>
            <person name="Gonzalez-Perez M."/>
            <person name="Murcia M.I."/>
            <person name="Landsman D."/>
            <person name="Jordan I.K."/>
            <person name="Marino-Ramirez L."/>
        </authorList>
    </citation>
    <scope>NUCLEOTIDE SEQUENCE [LARGE SCALE GENOMIC DNA]</scope>
    <source>
        <strain evidence="2 3">CECT 3035</strain>
    </source>
</reference>
<comment type="caution">
    <text evidence="2">The sequence shown here is derived from an EMBL/GenBank/DDBJ whole genome shotgun (WGS) entry which is preliminary data.</text>
</comment>
<dbReference type="InterPro" id="IPR041657">
    <property type="entry name" value="HTH_17"/>
</dbReference>
<dbReference type="GeneID" id="31528185"/>
<dbReference type="EMBL" id="AFVW02000004">
    <property type="protein sequence ID" value="EJO88068.1"/>
    <property type="molecule type" value="Genomic_DNA"/>
</dbReference>
<name>J4TG20_9MYCO</name>
<dbReference type="NCBIfam" id="TIGR01764">
    <property type="entry name" value="excise"/>
    <property type="match status" value="1"/>
</dbReference>
<dbReference type="InterPro" id="IPR009061">
    <property type="entry name" value="DNA-bd_dom_put_sf"/>
</dbReference>
<accession>J4TG20</accession>
<sequence>MTQTFQVWIDSREAAEMLGQTSYTTREWLKAGQLRGVKMPGGRWRIKRSDVEALLDGEAQK</sequence>
<protein>
    <submittedName>
        <fullName evidence="2">Resolvase related protein</fullName>
    </submittedName>
</protein>
<feature type="domain" description="Helix-turn-helix" evidence="1">
    <location>
        <begin position="8"/>
        <end position="56"/>
    </location>
</feature>
<dbReference type="AlphaFoldDB" id="J4TG20"/>
<dbReference type="OrthoDB" id="4870800at2"/>
<dbReference type="RefSeq" id="WP_007772752.1">
    <property type="nucleotide sequence ID" value="NZ_AFVW02000004.1"/>
</dbReference>